<protein>
    <submittedName>
        <fullName evidence="1">Uncharacterized protein</fullName>
    </submittedName>
</protein>
<name>K0DPK1_9BURK</name>
<proteinExistence type="predicted"/>
<gene>
    <name evidence="1" type="ORF">BUPH_03012</name>
</gene>
<reference evidence="1 2" key="1">
    <citation type="journal article" date="2012" name="J. Bacteriol.">
        <title>Complete Genome Sequence of Burkholderia phenoliruptrix BR3459a (CLA1), a Heat-Tolerant, Nitrogen-Fixing Symbiont of Mimosa flocculosa.</title>
        <authorList>
            <person name="de Oliveira Cunha C."/>
            <person name="Goda Zuleta L.F."/>
            <person name="Paula de Almeida L.G."/>
            <person name="Prioli Ciapina L."/>
            <person name="Lustrino Borges W."/>
            <person name="Pitard R.M."/>
            <person name="Baldani J.I."/>
            <person name="Straliotto R."/>
            <person name="de Faria S.M."/>
            <person name="Hungria M."/>
            <person name="Sousa Cavada B."/>
            <person name="Mercante F.M."/>
            <person name="Ribeiro de Vasconcelos A.T."/>
        </authorList>
    </citation>
    <scope>NUCLEOTIDE SEQUENCE [LARGE SCALE GENOMIC DNA]</scope>
    <source>
        <strain evidence="1 2">BR3459a</strain>
    </source>
</reference>
<dbReference type="AlphaFoldDB" id="K0DPK1"/>
<organism evidence="1 2">
    <name type="scientific">Paraburkholderia phenoliruptrix BR3459a</name>
    <dbReference type="NCBI Taxonomy" id="1229205"/>
    <lineage>
        <taxon>Bacteria</taxon>
        <taxon>Pseudomonadati</taxon>
        <taxon>Pseudomonadota</taxon>
        <taxon>Betaproteobacteria</taxon>
        <taxon>Burkholderiales</taxon>
        <taxon>Burkholderiaceae</taxon>
        <taxon>Paraburkholderia</taxon>
    </lineage>
</organism>
<dbReference type="HOGENOM" id="CLU_1902763_0_0_4"/>
<evidence type="ECO:0000313" key="1">
    <source>
        <dbReference type="EMBL" id="AFT86587.1"/>
    </source>
</evidence>
<sequence>MTAGRRSPLGALARSACWPVGRLGISGGVLPCRRLHRRRAATFPYFRARLDLLPCRSCAACSTGASVSAATAPPPRRHRLAIALTEGRGFHGYASDDRRGRHVWTDRHCRIARPAAPRARAAAATCADQGRAS</sequence>
<dbReference type="STRING" id="1229205.BUPH_03012"/>
<accession>K0DPK1</accession>
<dbReference type="Proteomes" id="UP000010105">
    <property type="component" value="Chromosome 1"/>
</dbReference>
<evidence type="ECO:0000313" key="2">
    <source>
        <dbReference type="Proteomes" id="UP000010105"/>
    </source>
</evidence>
<dbReference type="EMBL" id="CP003863">
    <property type="protein sequence ID" value="AFT86587.1"/>
    <property type="molecule type" value="Genomic_DNA"/>
</dbReference>
<dbReference type="KEGG" id="bpx:BUPH_03012"/>